<keyword evidence="5 7" id="KW-1133">Transmembrane helix</keyword>
<dbReference type="Gene3D" id="1.10.8.540">
    <property type="entry name" value="FHIPEP family, domain 3"/>
    <property type="match status" value="1"/>
</dbReference>
<keyword evidence="7" id="KW-0813">Transport</keyword>
<dbReference type="InterPro" id="IPR001712">
    <property type="entry name" value="T3SS_FHIPEP"/>
</dbReference>
<feature type="transmembrane region" description="Helical" evidence="7">
    <location>
        <begin position="204"/>
        <end position="225"/>
    </location>
</feature>
<comment type="similarity">
    <text evidence="2 7">Belongs to the FHIPEP (flagella/HR/invasion proteins export pore) family.</text>
</comment>
<feature type="transmembrane region" description="Helical" evidence="7">
    <location>
        <begin position="40"/>
        <end position="59"/>
    </location>
</feature>
<evidence type="ECO:0000313" key="8">
    <source>
        <dbReference type="EMBL" id="PMP71432.1"/>
    </source>
</evidence>
<dbReference type="PIRSF" id="PIRSF005419">
    <property type="entry name" value="FlhA"/>
    <property type="match status" value="1"/>
</dbReference>
<feature type="transmembrane region" description="Helical" evidence="7">
    <location>
        <begin position="16"/>
        <end position="34"/>
    </location>
</feature>
<feature type="transmembrane region" description="Helical" evidence="7">
    <location>
        <begin position="283"/>
        <end position="299"/>
    </location>
</feature>
<sequence>MANEGIIIQISKRLDLFVPVAVIGIILVMILPVHPFLLDIFLTLSISLSVMILFVSIYVEDTLDFSTFPSVLLIVTLFRLALNIATTRRILLYGAEGEDAAGSVIMAFGQFVVGGDFVVGLIIFIILVIINFVVITKGSGRVAEVAARFTLDAMPGKQMSIDADLNAGIIDDKTARRLREELQKKADFYGAMDGASKFVRGDAVAGLLITFINIIAGLIIGVVKFGMPITEASKRFTILTVGDGLVSQIPALIVSTAAGIIVTRSGEDKELNLNLVDQMFKSYKVLRLSGYVLLFLGLIPGLPKISFFIIGGLLIGISYTVKSAKVVSEKQEEKAEDKGKAEANEDEDVKSLLEMDVMELEIGFNLISLVDPAQGGTLLSRIKSVRRQIALEMGFIVPPIRIRDNLQLESNSYVILIKGVKVVTGSVMIGKYLAMAGDGDLNQINGIPTKEPAFGIDAKWVDEEEKERAVLEGFTVVDPTTVIVTHLTEVIKSNAHEIVGRQELMELLDKVKEKSAKLVDDLIPNILDLGSVHRVILNLLKERVSIRNLPTILETLATYGVQNKDVDLLTERVRYVLRRQITESILAPDGTLYLFTLNSQIEQLLAKNIQMTEDGREIVLDPSIAQKILSAIIGKVDEVTSKGIPANLVISPPIRIAFRRFVEKFVKNINIISHNEIADNVRIESLGSLEIEL</sequence>
<comment type="function">
    <text evidence="7">Required for formation of the rod structure of the flagellar apparatus. Together with FliI and FliH, may constitute the export apparatus of flagellin.</text>
</comment>
<dbReference type="InterPro" id="IPR042194">
    <property type="entry name" value="FHIPEP_1"/>
</dbReference>
<feature type="transmembrane region" description="Helical" evidence="7">
    <location>
        <begin position="71"/>
        <end position="91"/>
    </location>
</feature>
<evidence type="ECO:0000256" key="5">
    <source>
        <dbReference type="ARBA" id="ARBA00022989"/>
    </source>
</evidence>
<dbReference type="PRINTS" id="PR00949">
    <property type="entry name" value="TYPE3IMAPROT"/>
</dbReference>
<dbReference type="GO" id="GO:0005886">
    <property type="term" value="C:plasma membrane"/>
    <property type="evidence" value="ECO:0007669"/>
    <property type="project" value="UniProtKB-SubCell"/>
</dbReference>
<dbReference type="GO" id="GO:0044780">
    <property type="term" value="P:bacterial-type flagellum assembly"/>
    <property type="evidence" value="ECO:0007669"/>
    <property type="project" value="InterPro"/>
</dbReference>
<dbReference type="PANTHER" id="PTHR30161:SF1">
    <property type="entry name" value="FLAGELLAR BIOSYNTHESIS PROTEIN FLHA-RELATED"/>
    <property type="match status" value="1"/>
</dbReference>
<dbReference type="Gene3D" id="3.40.50.12790">
    <property type="entry name" value="FHIPEP family, domain 4"/>
    <property type="match status" value="1"/>
</dbReference>
<keyword evidence="7" id="KW-0653">Protein transport</keyword>
<comment type="caution">
    <text evidence="8">The sequence shown here is derived from an EMBL/GenBank/DDBJ whole genome shotgun (WGS) entry which is preliminary data.</text>
</comment>
<keyword evidence="6 7" id="KW-0472">Membrane</keyword>
<evidence type="ECO:0000256" key="7">
    <source>
        <dbReference type="RuleBase" id="RU364093"/>
    </source>
</evidence>
<dbReference type="InterPro" id="IPR042193">
    <property type="entry name" value="FHIPEP_3"/>
</dbReference>
<dbReference type="InterPro" id="IPR025505">
    <property type="entry name" value="FHIPEP_CS"/>
</dbReference>
<dbReference type="EMBL" id="PNIN01000041">
    <property type="protein sequence ID" value="PMP71432.1"/>
    <property type="molecule type" value="Genomic_DNA"/>
</dbReference>
<keyword evidence="8" id="KW-0282">Flagellum</keyword>
<evidence type="ECO:0000256" key="1">
    <source>
        <dbReference type="ARBA" id="ARBA00004651"/>
    </source>
</evidence>
<evidence type="ECO:0000256" key="4">
    <source>
        <dbReference type="ARBA" id="ARBA00022692"/>
    </source>
</evidence>
<dbReference type="InterPro" id="IPR042196">
    <property type="entry name" value="FHIPEP_4"/>
</dbReference>
<evidence type="ECO:0000256" key="2">
    <source>
        <dbReference type="ARBA" id="ARBA00008835"/>
    </source>
</evidence>
<evidence type="ECO:0000256" key="6">
    <source>
        <dbReference type="ARBA" id="ARBA00023136"/>
    </source>
</evidence>
<dbReference type="Pfam" id="PF00771">
    <property type="entry name" value="FHIPEP"/>
    <property type="match status" value="1"/>
</dbReference>
<feature type="transmembrane region" description="Helical" evidence="7">
    <location>
        <begin position="245"/>
        <end position="262"/>
    </location>
</feature>
<proteinExistence type="inferred from homology"/>
<dbReference type="InterPro" id="IPR006301">
    <property type="entry name" value="FlhA"/>
</dbReference>
<keyword evidence="8" id="KW-0966">Cell projection</keyword>
<organism evidence="8 9">
    <name type="scientific">Calditerrivibrio nitroreducens</name>
    <dbReference type="NCBI Taxonomy" id="477976"/>
    <lineage>
        <taxon>Bacteria</taxon>
        <taxon>Pseudomonadati</taxon>
        <taxon>Deferribacterota</taxon>
        <taxon>Deferribacteres</taxon>
        <taxon>Deferribacterales</taxon>
        <taxon>Calditerrivibrionaceae</taxon>
    </lineage>
</organism>
<dbReference type="PROSITE" id="PS00994">
    <property type="entry name" value="FHIPEP"/>
    <property type="match status" value="1"/>
</dbReference>
<feature type="transmembrane region" description="Helical" evidence="7">
    <location>
        <begin position="111"/>
        <end position="134"/>
    </location>
</feature>
<dbReference type="Gene3D" id="3.40.30.60">
    <property type="entry name" value="FHIPEP family, domain 1"/>
    <property type="match status" value="1"/>
</dbReference>
<keyword evidence="7" id="KW-1005">Bacterial flagellum biogenesis</keyword>
<accession>A0A2J6WM05</accession>
<comment type="subcellular location">
    <subcellularLocation>
        <location evidence="1 7">Cell membrane</location>
        <topology evidence="1 7">Multi-pass membrane protein</topology>
    </subcellularLocation>
</comment>
<evidence type="ECO:0000313" key="9">
    <source>
        <dbReference type="Proteomes" id="UP000242881"/>
    </source>
</evidence>
<name>A0A2J6WM05_9BACT</name>
<dbReference type="Proteomes" id="UP000242881">
    <property type="component" value="Unassembled WGS sequence"/>
</dbReference>
<keyword evidence="8" id="KW-0969">Cilium</keyword>
<dbReference type="AlphaFoldDB" id="A0A2J6WM05"/>
<gene>
    <name evidence="7 8" type="primary">flhA</name>
    <name evidence="8" type="ORF">C0187_04080</name>
</gene>
<keyword evidence="7" id="KW-1006">Bacterial flagellum protein export</keyword>
<evidence type="ECO:0000256" key="3">
    <source>
        <dbReference type="ARBA" id="ARBA00022475"/>
    </source>
</evidence>
<dbReference type="PANTHER" id="PTHR30161">
    <property type="entry name" value="FLAGELLAR EXPORT PROTEIN, MEMBRANE FLHA SUBUNIT-RELATED"/>
    <property type="match status" value="1"/>
</dbReference>
<protein>
    <recommendedName>
        <fullName evidence="7">Flagellar biosynthesis protein FlhA</fullName>
    </recommendedName>
</protein>
<keyword evidence="3 7" id="KW-1003">Cell membrane</keyword>
<keyword evidence="4 7" id="KW-0812">Transmembrane</keyword>
<dbReference type="GO" id="GO:0009306">
    <property type="term" value="P:protein secretion"/>
    <property type="evidence" value="ECO:0007669"/>
    <property type="project" value="InterPro"/>
</dbReference>
<dbReference type="NCBIfam" id="TIGR01398">
    <property type="entry name" value="FlhA"/>
    <property type="match status" value="1"/>
</dbReference>
<reference evidence="8 9" key="1">
    <citation type="submission" date="2018-01" db="EMBL/GenBank/DDBJ databases">
        <title>Metagenomic assembled genomes from two thermal pools in the Uzon Caldera, Kamchatka, Russia.</title>
        <authorList>
            <person name="Wilkins L."/>
            <person name="Ettinger C."/>
        </authorList>
    </citation>
    <scope>NUCLEOTIDE SEQUENCE [LARGE SCALE GENOMIC DNA]</scope>
    <source>
        <strain evidence="8">ZAV-05</strain>
    </source>
</reference>